<comment type="caution">
    <text evidence="1">The sequence shown here is derived from an EMBL/GenBank/DDBJ whole genome shotgun (WGS) entry which is preliminary data.</text>
</comment>
<gene>
    <name evidence="1" type="ORF">DSO57_1018654</name>
</gene>
<protein>
    <submittedName>
        <fullName evidence="1">Uncharacterized protein</fullName>
    </submittedName>
</protein>
<dbReference type="EMBL" id="QTSX02003632">
    <property type="protein sequence ID" value="KAJ9069426.1"/>
    <property type="molecule type" value="Genomic_DNA"/>
</dbReference>
<accession>A0ACC2T4P2</accession>
<keyword evidence="2" id="KW-1185">Reference proteome</keyword>
<reference evidence="1" key="1">
    <citation type="submission" date="2022-04" db="EMBL/GenBank/DDBJ databases">
        <title>Genome of the entomopathogenic fungus Entomophthora muscae.</title>
        <authorList>
            <person name="Elya C."/>
            <person name="Lovett B.R."/>
            <person name="Lee E."/>
            <person name="Macias A.M."/>
            <person name="Hajek A.E."/>
            <person name="De Bivort B.L."/>
            <person name="Kasson M.T."/>
            <person name="De Fine Licht H.H."/>
            <person name="Stajich J.E."/>
        </authorList>
    </citation>
    <scope>NUCLEOTIDE SEQUENCE</scope>
    <source>
        <strain evidence="1">Berkeley</strain>
    </source>
</reference>
<proteinExistence type="predicted"/>
<organism evidence="1 2">
    <name type="scientific">Entomophthora muscae</name>
    <dbReference type="NCBI Taxonomy" id="34485"/>
    <lineage>
        <taxon>Eukaryota</taxon>
        <taxon>Fungi</taxon>
        <taxon>Fungi incertae sedis</taxon>
        <taxon>Zoopagomycota</taxon>
        <taxon>Entomophthoromycotina</taxon>
        <taxon>Entomophthoromycetes</taxon>
        <taxon>Entomophthorales</taxon>
        <taxon>Entomophthoraceae</taxon>
        <taxon>Entomophthora</taxon>
    </lineage>
</organism>
<sequence length="206" mass="23514">MTQKETPKSTTLTNQVMNSIHSSLSTRLKNLNSKDVSTNVVVIQEDQNRHYMDMNLHVCWDSISRFSLQGSFPMWLILMLALEHSYMISTQKIEVGNTVFWLLPFSKLMDYLEVQLDQFKFDGMSLSTNQKSCALELLKVIFIAWMNPKSTAGPVPLWHGSDSHEYCLQRAMSAMLDILSYKNAGSCQSMTLVGNLVLYKSKSVYH</sequence>
<dbReference type="Proteomes" id="UP001165960">
    <property type="component" value="Unassembled WGS sequence"/>
</dbReference>
<evidence type="ECO:0000313" key="2">
    <source>
        <dbReference type="Proteomes" id="UP001165960"/>
    </source>
</evidence>
<name>A0ACC2T4P2_9FUNG</name>
<evidence type="ECO:0000313" key="1">
    <source>
        <dbReference type="EMBL" id="KAJ9069426.1"/>
    </source>
</evidence>